<comment type="caution">
    <text evidence="2">The sequence shown here is derived from an EMBL/GenBank/DDBJ whole genome shotgun (WGS) entry which is preliminary data.</text>
</comment>
<keyword evidence="3" id="KW-1185">Reference proteome</keyword>
<dbReference type="InterPro" id="IPR036361">
    <property type="entry name" value="SAP_dom_sf"/>
</dbReference>
<dbReference type="EMBL" id="CAXAMM010008258">
    <property type="protein sequence ID" value="CAK9016887.1"/>
    <property type="molecule type" value="Genomic_DNA"/>
</dbReference>
<dbReference type="InterPro" id="IPR003034">
    <property type="entry name" value="SAP_dom"/>
</dbReference>
<accession>A0ABP0JR00</accession>
<dbReference type="PROSITE" id="PS50800">
    <property type="entry name" value="SAP"/>
    <property type="match status" value="1"/>
</dbReference>
<reference evidence="2 3" key="1">
    <citation type="submission" date="2024-02" db="EMBL/GenBank/DDBJ databases">
        <authorList>
            <person name="Chen Y."/>
            <person name="Shah S."/>
            <person name="Dougan E. K."/>
            <person name="Thang M."/>
            <person name="Chan C."/>
        </authorList>
    </citation>
    <scope>NUCLEOTIDE SEQUENCE [LARGE SCALE GENOMIC DNA]</scope>
</reference>
<sequence length="138" mass="15383">MARQRVGQSRFKLLVAIAIVVLCFLHLPINGSQTLAVPGSGRETTRASLEKLAVRKLKTKLREKGLKVSGRKADLVERLVKYTAMEIKRVRSGKREIPEALKLADPATDVFIPLDETVQQLEALLQKDEGCFHSCWCG</sequence>
<evidence type="ECO:0000259" key="1">
    <source>
        <dbReference type="PROSITE" id="PS50800"/>
    </source>
</evidence>
<protein>
    <recommendedName>
        <fullName evidence="1">SAP domain-containing protein</fullName>
    </recommendedName>
</protein>
<name>A0ABP0JR00_9DINO</name>
<dbReference type="Proteomes" id="UP001642464">
    <property type="component" value="Unassembled WGS sequence"/>
</dbReference>
<organism evidence="2 3">
    <name type="scientific">Durusdinium trenchii</name>
    <dbReference type="NCBI Taxonomy" id="1381693"/>
    <lineage>
        <taxon>Eukaryota</taxon>
        <taxon>Sar</taxon>
        <taxon>Alveolata</taxon>
        <taxon>Dinophyceae</taxon>
        <taxon>Suessiales</taxon>
        <taxon>Symbiodiniaceae</taxon>
        <taxon>Durusdinium</taxon>
    </lineage>
</organism>
<dbReference type="SMART" id="SM00513">
    <property type="entry name" value="SAP"/>
    <property type="match status" value="1"/>
</dbReference>
<feature type="domain" description="SAP" evidence="1">
    <location>
        <begin position="49"/>
        <end position="83"/>
    </location>
</feature>
<gene>
    <name evidence="2" type="ORF">SCF082_LOCUS13393</name>
</gene>
<dbReference type="Gene3D" id="1.10.720.30">
    <property type="entry name" value="SAP domain"/>
    <property type="match status" value="1"/>
</dbReference>
<evidence type="ECO:0000313" key="3">
    <source>
        <dbReference type="Proteomes" id="UP001642464"/>
    </source>
</evidence>
<dbReference type="SUPFAM" id="SSF68906">
    <property type="entry name" value="SAP domain"/>
    <property type="match status" value="1"/>
</dbReference>
<evidence type="ECO:0000313" key="2">
    <source>
        <dbReference type="EMBL" id="CAK9016887.1"/>
    </source>
</evidence>
<proteinExistence type="predicted"/>
<dbReference type="Pfam" id="PF02037">
    <property type="entry name" value="SAP"/>
    <property type="match status" value="1"/>
</dbReference>